<evidence type="ECO:0000256" key="9">
    <source>
        <dbReference type="ARBA" id="ARBA00023242"/>
    </source>
</evidence>
<keyword evidence="9" id="KW-0539">Nucleus</keyword>
<dbReference type="Proteomes" id="UP000811609">
    <property type="component" value="Chromosome 14"/>
</dbReference>
<feature type="compositionally biased region" description="Polar residues" evidence="11">
    <location>
        <begin position="249"/>
        <end position="261"/>
    </location>
</feature>
<evidence type="ECO:0000313" key="14">
    <source>
        <dbReference type="Proteomes" id="UP000811609"/>
    </source>
</evidence>
<dbReference type="InterPro" id="IPR007818">
    <property type="entry name" value="SHI"/>
</dbReference>
<gene>
    <name evidence="12" type="ORF">CIPAW_14G113700</name>
    <name evidence="13" type="ORF">I3842_14G116400</name>
</gene>
<dbReference type="GO" id="GO:0003700">
    <property type="term" value="F:DNA-binding transcription factor activity"/>
    <property type="evidence" value="ECO:0007669"/>
    <property type="project" value="InterPro"/>
</dbReference>
<keyword evidence="3" id="KW-0217">Developmental protein</keyword>
<dbReference type="PANTHER" id="PTHR31604">
    <property type="entry name" value="PROTEIN LATERAL ROOT PRIMORDIUM 1"/>
    <property type="match status" value="1"/>
</dbReference>
<feature type="compositionally biased region" description="Gly residues" evidence="11">
    <location>
        <begin position="329"/>
        <end position="343"/>
    </location>
</feature>
<evidence type="ECO:0000256" key="4">
    <source>
        <dbReference type="ARBA" id="ARBA00022723"/>
    </source>
</evidence>
<dbReference type="NCBIfam" id="TIGR01624">
    <property type="entry name" value="LRP1_Cterm"/>
    <property type="match status" value="1"/>
</dbReference>
<accession>A0A8T1NDW7</accession>
<dbReference type="GO" id="GO:0009851">
    <property type="term" value="P:auxin biosynthetic process"/>
    <property type="evidence" value="ECO:0007669"/>
    <property type="project" value="UniProtKB-KW"/>
</dbReference>
<dbReference type="OrthoDB" id="1913243at2759"/>
<evidence type="ECO:0000256" key="8">
    <source>
        <dbReference type="ARBA" id="ARBA00023159"/>
    </source>
</evidence>
<evidence type="ECO:0000256" key="7">
    <source>
        <dbReference type="ARBA" id="ARBA00023125"/>
    </source>
</evidence>
<dbReference type="PANTHER" id="PTHR31604:SF30">
    <property type="entry name" value="PROTEIN LATERAL ROOT PRIMORDIUM 1"/>
    <property type="match status" value="1"/>
</dbReference>
<evidence type="ECO:0000313" key="12">
    <source>
        <dbReference type="EMBL" id="KAG6629849.1"/>
    </source>
</evidence>
<keyword evidence="8" id="KW-0010">Activator</keyword>
<dbReference type="AlphaFoldDB" id="A0A8T1NDW7"/>
<keyword evidence="10" id="KW-0927">Auxin signaling pathway</keyword>
<feature type="compositionally biased region" description="Low complexity" evidence="11">
    <location>
        <begin position="235"/>
        <end position="248"/>
    </location>
</feature>
<feature type="compositionally biased region" description="Low complexity" evidence="11">
    <location>
        <begin position="212"/>
        <end position="226"/>
    </location>
</feature>
<dbReference type="Pfam" id="PF05142">
    <property type="entry name" value="DUF702"/>
    <property type="match status" value="1"/>
</dbReference>
<dbReference type="GO" id="GO:0005634">
    <property type="term" value="C:nucleus"/>
    <property type="evidence" value="ECO:0007669"/>
    <property type="project" value="UniProtKB-SubCell"/>
</dbReference>
<dbReference type="Proteomes" id="UP000811246">
    <property type="component" value="Chromosome 14"/>
</dbReference>
<keyword evidence="4" id="KW-0479">Metal-binding</keyword>
<reference evidence="12" key="1">
    <citation type="submission" date="2020-12" db="EMBL/GenBank/DDBJ databases">
        <title>WGS assembly of Carya illinoinensis cv. Pawnee.</title>
        <authorList>
            <person name="Platts A."/>
            <person name="Shu S."/>
            <person name="Wright S."/>
            <person name="Barry K."/>
            <person name="Edger P."/>
            <person name="Pires J.C."/>
            <person name="Schmutz J."/>
        </authorList>
    </citation>
    <scope>NUCLEOTIDE SEQUENCE</scope>
    <source>
        <tissue evidence="12">Leaf</tissue>
    </source>
</reference>
<keyword evidence="7" id="KW-0238">DNA-binding</keyword>
<protein>
    <submittedName>
        <fullName evidence="12">Uncharacterized protein</fullName>
    </submittedName>
</protein>
<evidence type="ECO:0000256" key="2">
    <source>
        <dbReference type="ARBA" id="ARBA00006911"/>
    </source>
</evidence>
<evidence type="ECO:0000256" key="5">
    <source>
        <dbReference type="ARBA" id="ARBA00022833"/>
    </source>
</evidence>
<feature type="region of interest" description="Disordered" evidence="11">
    <location>
        <begin position="326"/>
        <end position="355"/>
    </location>
</feature>
<evidence type="ECO:0000256" key="11">
    <source>
        <dbReference type="SAM" id="MobiDB-lite"/>
    </source>
</evidence>
<evidence type="ECO:0000256" key="3">
    <source>
        <dbReference type="ARBA" id="ARBA00022473"/>
    </source>
</evidence>
<name>A0A8T1NDW7_CARIL</name>
<keyword evidence="5" id="KW-0862">Zinc</keyword>
<feature type="region of interest" description="Disordered" evidence="11">
    <location>
        <begin position="210"/>
        <end position="263"/>
    </location>
</feature>
<evidence type="ECO:0000256" key="6">
    <source>
        <dbReference type="ARBA" id="ARBA00023070"/>
    </source>
</evidence>
<comment type="subcellular location">
    <subcellularLocation>
        <location evidence="1">Nucleus</location>
    </subcellularLocation>
</comment>
<dbReference type="GO" id="GO:0003677">
    <property type="term" value="F:DNA binding"/>
    <property type="evidence" value="ECO:0007669"/>
    <property type="project" value="UniProtKB-KW"/>
</dbReference>
<comment type="caution">
    <text evidence="12">The sequence shown here is derived from an EMBL/GenBank/DDBJ whole genome shotgun (WGS) entry which is preliminary data.</text>
</comment>
<evidence type="ECO:0000256" key="1">
    <source>
        <dbReference type="ARBA" id="ARBA00004123"/>
    </source>
</evidence>
<reference evidence="13" key="2">
    <citation type="submission" date="2021-01" db="EMBL/GenBank/DDBJ databases">
        <authorList>
            <person name="Lovell J.T."/>
            <person name="Bentley N."/>
            <person name="Bhattarai G."/>
            <person name="Jenkins J.W."/>
            <person name="Sreedasyam A."/>
            <person name="Alarcon Y."/>
            <person name="Bock C."/>
            <person name="Boston L."/>
            <person name="Carlson J."/>
            <person name="Cervantes K."/>
            <person name="Clermont K."/>
            <person name="Krom N."/>
            <person name="Kubenka K."/>
            <person name="Mamidi S."/>
            <person name="Mattison C."/>
            <person name="Monteros M."/>
            <person name="Pisani C."/>
            <person name="Plott C."/>
            <person name="Rajasekar S."/>
            <person name="Rhein H.S."/>
            <person name="Rohla C."/>
            <person name="Song M."/>
            <person name="Hilaire R.S."/>
            <person name="Shu S."/>
            <person name="Wells L."/>
            <person name="Wang X."/>
            <person name="Webber J."/>
            <person name="Heerema R.J."/>
            <person name="Klein P."/>
            <person name="Conner P."/>
            <person name="Grauke L."/>
            <person name="Grimwood J."/>
            <person name="Schmutz J."/>
            <person name="Randall J.J."/>
        </authorList>
    </citation>
    <scope>NUCLEOTIDE SEQUENCE</scope>
    <source>
        <tissue evidence="13">Leaf</tissue>
    </source>
</reference>
<evidence type="ECO:0000256" key="10">
    <source>
        <dbReference type="ARBA" id="ARBA00023294"/>
    </source>
</evidence>
<sequence>MWQAASSRSINYGLASTEMGMVGLRDLFVVAPASSFHHNNHHGHPHHQHDPIMSNPHSINGSNPATALGMGVGVGVIPLLTATPCLAPPNIGVEDENNALSNTNRGGGGIQFWQNNQQTQHGHYFKKPTILDHQVGSGNLLQSGGNGVGGIGGSATTTSSTVTCQDCGNQAKKDCSHGRCRTCCKSRGFDCVTHVKSTWVPAARRRERQLMTASGSAAAGSSGATSCAKKPRLITSQTTSHTSTSNTTPPRSFDTSSSHQDGTFKEALPGQVRAPAVFKCVRVTAVEDGDDEYAYQAVVKIGGHVFKGFLYDQGIENRDGYPNISELHLGGGGGSSGGGGGRNGASSSSPILDPSDVYAASGRGLLGGSSYGNPIN</sequence>
<keyword evidence="6" id="KW-0073">Auxin biosynthesis</keyword>
<dbReference type="InterPro" id="IPR006510">
    <property type="entry name" value="Znf_LRP1"/>
</dbReference>
<dbReference type="GO" id="GO:0045893">
    <property type="term" value="P:positive regulation of DNA-templated transcription"/>
    <property type="evidence" value="ECO:0007669"/>
    <property type="project" value="TreeGrafter"/>
</dbReference>
<evidence type="ECO:0000313" key="13">
    <source>
        <dbReference type="EMBL" id="KAG6679157.1"/>
    </source>
</evidence>
<proteinExistence type="inferred from homology"/>
<comment type="similarity">
    <text evidence="2">Belongs to the SHI protein family.</text>
</comment>
<dbReference type="GO" id="GO:0009734">
    <property type="term" value="P:auxin-activated signaling pathway"/>
    <property type="evidence" value="ECO:0007669"/>
    <property type="project" value="UniProtKB-KW"/>
</dbReference>
<dbReference type="NCBIfam" id="TIGR01623">
    <property type="entry name" value="put_zinc_LRP1"/>
    <property type="match status" value="1"/>
</dbReference>
<organism evidence="12 14">
    <name type="scientific">Carya illinoinensis</name>
    <name type="common">Pecan</name>
    <dbReference type="NCBI Taxonomy" id="32201"/>
    <lineage>
        <taxon>Eukaryota</taxon>
        <taxon>Viridiplantae</taxon>
        <taxon>Streptophyta</taxon>
        <taxon>Embryophyta</taxon>
        <taxon>Tracheophyta</taxon>
        <taxon>Spermatophyta</taxon>
        <taxon>Magnoliopsida</taxon>
        <taxon>eudicotyledons</taxon>
        <taxon>Gunneridae</taxon>
        <taxon>Pentapetalae</taxon>
        <taxon>rosids</taxon>
        <taxon>fabids</taxon>
        <taxon>Fagales</taxon>
        <taxon>Juglandaceae</taxon>
        <taxon>Carya</taxon>
    </lineage>
</organism>
<dbReference type="InterPro" id="IPR006511">
    <property type="entry name" value="SHI_C"/>
</dbReference>
<dbReference type="EMBL" id="CM031838">
    <property type="protein sequence ID" value="KAG6679157.1"/>
    <property type="molecule type" value="Genomic_DNA"/>
</dbReference>
<dbReference type="EMBL" id="CM031822">
    <property type="protein sequence ID" value="KAG6629849.1"/>
    <property type="molecule type" value="Genomic_DNA"/>
</dbReference>
<dbReference type="GO" id="GO:0046872">
    <property type="term" value="F:metal ion binding"/>
    <property type="evidence" value="ECO:0007669"/>
    <property type="project" value="UniProtKB-KW"/>
</dbReference>
<keyword evidence="14" id="KW-1185">Reference proteome</keyword>